<name>A0ABR5SIX5_9BACT</name>
<keyword evidence="2" id="KW-1185">Reference proteome</keyword>
<dbReference type="Proteomes" id="UP000060487">
    <property type="component" value="Unassembled WGS sequence"/>
</dbReference>
<gene>
    <name evidence="1" type="ORF">ASN18_1116</name>
</gene>
<evidence type="ECO:0000313" key="2">
    <source>
        <dbReference type="Proteomes" id="UP000060487"/>
    </source>
</evidence>
<sequence>MLLKDMTVEQLEDLIERKFDERLNDFFFDAEDYAVALERSKAVGRKSLTSQEIREQLGF</sequence>
<dbReference type="EMBL" id="LNQR01000035">
    <property type="protein sequence ID" value="KWT90523.1"/>
    <property type="molecule type" value="Genomic_DNA"/>
</dbReference>
<reference evidence="1 2" key="1">
    <citation type="submission" date="2015-11" db="EMBL/GenBank/DDBJ databases">
        <authorList>
            <person name="Lin W."/>
        </authorList>
    </citation>
    <scope>NUCLEOTIDE SEQUENCE [LARGE SCALE GENOMIC DNA]</scope>
    <source>
        <strain evidence="1 2">HCH-1</strain>
    </source>
</reference>
<accession>A0ABR5SIX5</accession>
<proteinExistence type="predicted"/>
<evidence type="ECO:0000313" key="1">
    <source>
        <dbReference type="EMBL" id="KWT90523.1"/>
    </source>
</evidence>
<protein>
    <submittedName>
        <fullName evidence="1">Uncharacterized protein</fullName>
    </submittedName>
</protein>
<dbReference type="RefSeq" id="WP_085051760.1">
    <property type="nucleotide sequence ID" value="NZ_LNQR01000035.1"/>
</dbReference>
<comment type="caution">
    <text evidence="1">The sequence shown here is derived from an EMBL/GenBank/DDBJ whole genome shotgun (WGS) entry which is preliminary data.</text>
</comment>
<organism evidence="1 2">
    <name type="scientific">Candidatus Magnetominusculus xianensis</name>
    <dbReference type="NCBI Taxonomy" id="1748249"/>
    <lineage>
        <taxon>Bacteria</taxon>
        <taxon>Pseudomonadati</taxon>
        <taxon>Nitrospirota</taxon>
        <taxon>Nitrospiria</taxon>
        <taxon>Nitrospirales</taxon>
        <taxon>Nitrospiraceae</taxon>
        <taxon>Candidatus Magnetominusculus</taxon>
    </lineage>
</organism>